<feature type="binding site" evidence="4">
    <location>
        <begin position="10"/>
        <end position="14"/>
    </location>
    <ligand>
        <name>ATP</name>
        <dbReference type="ChEBI" id="CHEBI:30616"/>
    </ligand>
</feature>
<evidence type="ECO:0000256" key="1">
    <source>
        <dbReference type="ARBA" id="ARBA00010638"/>
    </source>
</evidence>
<reference evidence="6" key="1">
    <citation type="submission" date="2021-01" db="EMBL/GenBank/DDBJ databases">
        <title>Modified the classification status of verrucomicrobia.</title>
        <authorList>
            <person name="Feng X."/>
        </authorList>
    </citation>
    <scope>NUCLEOTIDE SEQUENCE</scope>
    <source>
        <strain evidence="6">KCTC 22041</strain>
    </source>
</reference>
<keyword evidence="5" id="KW-0460">Magnesium</keyword>
<dbReference type="InterPro" id="IPR002698">
    <property type="entry name" value="FTHF_cligase"/>
</dbReference>
<evidence type="ECO:0000313" key="7">
    <source>
        <dbReference type="Proteomes" id="UP000603141"/>
    </source>
</evidence>
<dbReference type="EC" id="6.3.3.2" evidence="5"/>
<dbReference type="RefSeq" id="WP_200273725.1">
    <property type="nucleotide sequence ID" value="NZ_JAENIJ010000053.1"/>
</dbReference>
<organism evidence="6 7">
    <name type="scientific">Luteolibacter pohnpeiensis</name>
    <dbReference type="NCBI Taxonomy" id="454153"/>
    <lineage>
        <taxon>Bacteria</taxon>
        <taxon>Pseudomonadati</taxon>
        <taxon>Verrucomicrobiota</taxon>
        <taxon>Verrucomicrobiia</taxon>
        <taxon>Verrucomicrobiales</taxon>
        <taxon>Verrucomicrobiaceae</taxon>
        <taxon>Luteolibacter</taxon>
    </lineage>
</organism>
<keyword evidence="6" id="KW-0436">Ligase</keyword>
<dbReference type="GO" id="GO:0005524">
    <property type="term" value="F:ATP binding"/>
    <property type="evidence" value="ECO:0007669"/>
    <property type="project" value="UniProtKB-KW"/>
</dbReference>
<comment type="similarity">
    <text evidence="1 5">Belongs to the 5-formyltetrahydrofolate cyclo-ligase family.</text>
</comment>
<evidence type="ECO:0000256" key="3">
    <source>
        <dbReference type="ARBA" id="ARBA00022840"/>
    </source>
</evidence>
<name>A0A934S9V0_9BACT</name>
<evidence type="ECO:0000256" key="2">
    <source>
        <dbReference type="ARBA" id="ARBA00022741"/>
    </source>
</evidence>
<dbReference type="Gene3D" id="3.40.50.10420">
    <property type="entry name" value="NagB/RpiA/CoA transferase-like"/>
    <property type="match status" value="1"/>
</dbReference>
<dbReference type="AlphaFoldDB" id="A0A934S9V0"/>
<comment type="caution">
    <text evidence="6">The sequence shown here is derived from an EMBL/GenBank/DDBJ whole genome shotgun (WGS) entry which is preliminary data.</text>
</comment>
<feature type="binding site" evidence="4">
    <location>
        <position position="57"/>
    </location>
    <ligand>
        <name>substrate</name>
    </ligand>
</feature>
<dbReference type="Pfam" id="PF01812">
    <property type="entry name" value="5-FTHF_cyc-lig"/>
    <property type="match status" value="1"/>
</dbReference>
<proteinExistence type="inferred from homology"/>
<accession>A0A934S9V0</accession>
<protein>
    <recommendedName>
        <fullName evidence="5">5-formyltetrahydrofolate cyclo-ligase</fullName>
        <ecNumber evidence="5">6.3.3.2</ecNumber>
    </recommendedName>
</protein>
<dbReference type="GO" id="GO:0035999">
    <property type="term" value="P:tetrahydrofolate interconversion"/>
    <property type="evidence" value="ECO:0007669"/>
    <property type="project" value="TreeGrafter"/>
</dbReference>
<feature type="binding site" evidence="4">
    <location>
        <begin position="130"/>
        <end position="138"/>
    </location>
    <ligand>
        <name>ATP</name>
        <dbReference type="ChEBI" id="CHEBI:30616"/>
    </ligand>
</feature>
<dbReference type="InterPro" id="IPR024185">
    <property type="entry name" value="FTHF_cligase-like_sf"/>
</dbReference>
<dbReference type="SUPFAM" id="SSF100950">
    <property type="entry name" value="NagB/RpiA/CoA transferase-like"/>
    <property type="match status" value="1"/>
</dbReference>
<sequence length="178" mass="19727">MTPSSPPTCKADLRRTMRSLLKSASFHDEPVAKKITHWISDHPELITIAMYAALPGEIDILELISPGKSWALPRVEGEKLVFHEVRSPDTDLKTGAFGIREPLETLPIIPADKIDAFFCPGLAFDARGGRLGRGRGFYDRLLENARPDALKIGICHPFQLVPDVFAEAHDIRMDGIIC</sequence>
<keyword evidence="3 4" id="KW-0067">ATP-binding</keyword>
<dbReference type="InterPro" id="IPR037171">
    <property type="entry name" value="NagB/RpiA_transferase-like"/>
</dbReference>
<dbReference type="PANTHER" id="PTHR23407:SF1">
    <property type="entry name" value="5-FORMYLTETRAHYDROFOLATE CYCLO-LIGASE"/>
    <property type="match status" value="1"/>
</dbReference>
<gene>
    <name evidence="6" type="ORF">JIN85_18880</name>
</gene>
<dbReference type="PANTHER" id="PTHR23407">
    <property type="entry name" value="ATPASE INHIBITOR/5-FORMYLTETRAHYDROFOLATE CYCLO-LIGASE"/>
    <property type="match status" value="1"/>
</dbReference>
<dbReference type="Proteomes" id="UP000603141">
    <property type="component" value="Unassembled WGS sequence"/>
</dbReference>
<evidence type="ECO:0000256" key="4">
    <source>
        <dbReference type="PIRSR" id="PIRSR006806-1"/>
    </source>
</evidence>
<comment type="catalytic activity">
    <reaction evidence="5">
        <text>(6S)-5-formyl-5,6,7,8-tetrahydrofolate + ATP = (6R)-5,10-methenyltetrahydrofolate + ADP + phosphate</text>
        <dbReference type="Rhea" id="RHEA:10488"/>
        <dbReference type="ChEBI" id="CHEBI:30616"/>
        <dbReference type="ChEBI" id="CHEBI:43474"/>
        <dbReference type="ChEBI" id="CHEBI:57455"/>
        <dbReference type="ChEBI" id="CHEBI:57457"/>
        <dbReference type="ChEBI" id="CHEBI:456216"/>
        <dbReference type="EC" id="6.3.3.2"/>
    </reaction>
</comment>
<comment type="cofactor">
    <cofactor evidence="5">
        <name>Mg(2+)</name>
        <dbReference type="ChEBI" id="CHEBI:18420"/>
    </cofactor>
</comment>
<evidence type="ECO:0000256" key="5">
    <source>
        <dbReference type="RuleBase" id="RU361279"/>
    </source>
</evidence>
<keyword evidence="2 4" id="KW-0547">Nucleotide-binding</keyword>
<dbReference type="NCBIfam" id="TIGR02727">
    <property type="entry name" value="MTHFS_bact"/>
    <property type="match status" value="1"/>
</dbReference>
<keyword evidence="5" id="KW-0479">Metal-binding</keyword>
<evidence type="ECO:0000313" key="6">
    <source>
        <dbReference type="EMBL" id="MBK1884488.1"/>
    </source>
</evidence>
<keyword evidence="7" id="KW-1185">Reference proteome</keyword>
<dbReference type="GO" id="GO:0046872">
    <property type="term" value="F:metal ion binding"/>
    <property type="evidence" value="ECO:0007669"/>
    <property type="project" value="UniProtKB-KW"/>
</dbReference>
<dbReference type="GO" id="GO:0030272">
    <property type="term" value="F:5-formyltetrahydrofolate cyclo-ligase activity"/>
    <property type="evidence" value="ECO:0007669"/>
    <property type="project" value="UniProtKB-EC"/>
</dbReference>
<dbReference type="GO" id="GO:0009396">
    <property type="term" value="P:folic acid-containing compound biosynthetic process"/>
    <property type="evidence" value="ECO:0007669"/>
    <property type="project" value="TreeGrafter"/>
</dbReference>
<dbReference type="PIRSF" id="PIRSF006806">
    <property type="entry name" value="FTHF_cligase"/>
    <property type="match status" value="1"/>
</dbReference>
<dbReference type="EMBL" id="JAENIJ010000053">
    <property type="protein sequence ID" value="MBK1884488.1"/>
    <property type="molecule type" value="Genomic_DNA"/>
</dbReference>